<gene>
    <name evidence="1" type="ORF">QE152_g16999</name>
</gene>
<keyword evidence="2" id="KW-1185">Reference proteome</keyword>
<accession>A0AAW1L653</accession>
<dbReference type="Proteomes" id="UP001458880">
    <property type="component" value="Unassembled WGS sequence"/>
</dbReference>
<organism evidence="1 2">
    <name type="scientific">Popillia japonica</name>
    <name type="common">Japanese beetle</name>
    <dbReference type="NCBI Taxonomy" id="7064"/>
    <lineage>
        <taxon>Eukaryota</taxon>
        <taxon>Metazoa</taxon>
        <taxon>Ecdysozoa</taxon>
        <taxon>Arthropoda</taxon>
        <taxon>Hexapoda</taxon>
        <taxon>Insecta</taxon>
        <taxon>Pterygota</taxon>
        <taxon>Neoptera</taxon>
        <taxon>Endopterygota</taxon>
        <taxon>Coleoptera</taxon>
        <taxon>Polyphaga</taxon>
        <taxon>Scarabaeiformia</taxon>
        <taxon>Scarabaeidae</taxon>
        <taxon>Rutelinae</taxon>
        <taxon>Popillia</taxon>
    </lineage>
</organism>
<comment type="caution">
    <text evidence="1">The sequence shown here is derived from an EMBL/GenBank/DDBJ whole genome shotgun (WGS) entry which is preliminary data.</text>
</comment>
<name>A0AAW1L653_POPJA</name>
<reference evidence="1 2" key="1">
    <citation type="journal article" date="2024" name="BMC Genomics">
        <title>De novo assembly and annotation of Popillia japonica's genome with initial clues to its potential as an invasive pest.</title>
        <authorList>
            <person name="Cucini C."/>
            <person name="Boschi S."/>
            <person name="Funari R."/>
            <person name="Cardaioli E."/>
            <person name="Iannotti N."/>
            <person name="Marturano G."/>
            <person name="Paoli F."/>
            <person name="Bruttini M."/>
            <person name="Carapelli A."/>
            <person name="Frati F."/>
            <person name="Nardi F."/>
        </authorList>
    </citation>
    <scope>NUCLEOTIDE SEQUENCE [LARGE SCALE GENOMIC DNA]</scope>
    <source>
        <strain evidence="1">DMR45628</strain>
    </source>
</reference>
<protein>
    <submittedName>
        <fullName evidence="1">Uncharacterized protein</fullName>
    </submittedName>
</protein>
<sequence length="148" mass="17529">MRAVWKNIPLRCANDLHEVETEIQDTIAEINNLGINLGFTYLDTECVEELLQSHDKELEVEDLIRLEQDRTYDNQETDNKKEAETKEFTLKELEEIFRIGELYKQKIMDGDPNLARSLRVSREIDKAVFCFKVMYEETKKCLKQIRIL</sequence>
<dbReference type="AlphaFoldDB" id="A0AAW1L653"/>
<evidence type="ECO:0000313" key="2">
    <source>
        <dbReference type="Proteomes" id="UP001458880"/>
    </source>
</evidence>
<dbReference type="EMBL" id="JASPKY010000166">
    <property type="protein sequence ID" value="KAK9728863.1"/>
    <property type="molecule type" value="Genomic_DNA"/>
</dbReference>
<proteinExistence type="predicted"/>
<evidence type="ECO:0000313" key="1">
    <source>
        <dbReference type="EMBL" id="KAK9728863.1"/>
    </source>
</evidence>